<evidence type="ECO:0000256" key="7">
    <source>
        <dbReference type="SAM" id="MobiDB-lite"/>
    </source>
</evidence>
<keyword evidence="2" id="KW-0678">Repressor</keyword>
<evidence type="ECO:0000256" key="4">
    <source>
        <dbReference type="ARBA" id="ARBA00023163"/>
    </source>
</evidence>
<keyword evidence="6" id="KW-0175">Coiled coil</keyword>
<protein>
    <submittedName>
        <fullName evidence="8">Sin3 histone deacetylase corepressor complex component SDS3</fullName>
    </submittedName>
</protein>
<organism evidence="8 9">
    <name type="scientific">Brachionus plicatilis</name>
    <name type="common">Marine rotifer</name>
    <name type="synonym">Brachionus muelleri</name>
    <dbReference type="NCBI Taxonomy" id="10195"/>
    <lineage>
        <taxon>Eukaryota</taxon>
        <taxon>Metazoa</taxon>
        <taxon>Spiralia</taxon>
        <taxon>Gnathifera</taxon>
        <taxon>Rotifera</taxon>
        <taxon>Eurotatoria</taxon>
        <taxon>Monogononta</taxon>
        <taxon>Pseudotrocha</taxon>
        <taxon>Ploima</taxon>
        <taxon>Brachionidae</taxon>
        <taxon>Brachionus</taxon>
    </lineage>
</organism>
<evidence type="ECO:0000256" key="1">
    <source>
        <dbReference type="ARBA" id="ARBA00004123"/>
    </source>
</evidence>
<dbReference type="EMBL" id="REGN01006477">
    <property type="protein sequence ID" value="RNA09348.1"/>
    <property type="molecule type" value="Genomic_DNA"/>
</dbReference>
<keyword evidence="5" id="KW-0539">Nucleus</keyword>
<dbReference type="STRING" id="10195.A0A3M7QEG8"/>
<dbReference type="OrthoDB" id="70376at2759"/>
<sequence length="212" mass="25533">MKKFDEEKKPDIKQEPKDAEEKSSNAKPESAKCDDLVELELSQEEIKQREKYFEERLKDLGNKLRKIRQMGVCSGQALSDLKENEMSESLSLYLKEYLCHVGNLERDCDDKLESLNEWYLREKEDIEETYRTEKKKAEQEFHEKRKELKENLINEHEEKRRKVETDLKMLEINFDYYENKIFPTRKLRRRGNTPCNPNFDFLLDASSLDIFY</sequence>
<keyword evidence="4" id="KW-0804">Transcription</keyword>
<evidence type="ECO:0000256" key="3">
    <source>
        <dbReference type="ARBA" id="ARBA00023015"/>
    </source>
</evidence>
<evidence type="ECO:0000313" key="8">
    <source>
        <dbReference type="EMBL" id="RNA09348.1"/>
    </source>
</evidence>
<name>A0A3M7QEG8_BRAPC</name>
<feature type="region of interest" description="Disordered" evidence="7">
    <location>
        <begin position="1"/>
        <end position="34"/>
    </location>
</feature>
<comment type="subcellular location">
    <subcellularLocation>
        <location evidence="1">Nucleus</location>
    </subcellularLocation>
</comment>
<dbReference type="Pfam" id="PF08598">
    <property type="entry name" value="Sds3"/>
    <property type="match status" value="1"/>
</dbReference>
<reference evidence="8 9" key="1">
    <citation type="journal article" date="2018" name="Sci. Rep.">
        <title>Genomic signatures of local adaptation to the degree of environmental predictability in rotifers.</title>
        <authorList>
            <person name="Franch-Gras L."/>
            <person name="Hahn C."/>
            <person name="Garcia-Roger E.M."/>
            <person name="Carmona M.J."/>
            <person name="Serra M."/>
            <person name="Gomez A."/>
        </authorList>
    </citation>
    <scope>NUCLEOTIDE SEQUENCE [LARGE SCALE GENOMIC DNA]</scope>
    <source>
        <strain evidence="8">HYR1</strain>
    </source>
</reference>
<dbReference type="GO" id="GO:0005654">
    <property type="term" value="C:nucleoplasm"/>
    <property type="evidence" value="ECO:0007669"/>
    <property type="project" value="UniProtKB-ARBA"/>
</dbReference>
<dbReference type="GO" id="GO:0010468">
    <property type="term" value="P:regulation of gene expression"/>
    <property type="evidence" value="ECO:0007669"/>
    <property type="project" value="UniProtKB-ARBA"/>
</dbReference>
<proteinExistence type="predicted"/>
<evidence type="ECO:0000313" key="9">
    <source>
        <dbReference type="Proteomes" id="UP000276133"/>
    </source>
</evidence>
<keyword evidence="3" id="KW-0805">Transcription regulation</keyword>
<keyword evidence="9" id="KW-1185">Reference proteome</keyword>
<comment type="caution">
    <text evidence="8">The sequence shown here is derived from an EMBL/GenBank/DDBJ whole genome shotgun (WGS) entry which is preliminary data.</text>
</comment>
<dbReference type="AlphaFoldDB" id="A0A3M7QEG8"/>
<evidence type="ECO:0000256" key="5">
    <source>
        <dbReference type="ARBA" id="ARBA00023242"/>
    </source>
</evidence>
<feature type="coiled-coil region" evidence="6">
    <location>
        <begin position="120"/>
        <end position="173"/>
    </location>
</feature>
<dbReference type="InterPro" id="IPR013907">
    <property type="entry name" value="Sds3"/>
</dbReference>
<dbReference type="Proteomes" id="UP000276133">
    <property type="component" value="Unassembled WGS sequence"/>
</dbReference>
<evidence type="ECO:0000256" key="2">
    <source>
        <dbReference type="ARBA" id="ARBA00022491"/>
    </source>
</evidence>
<accession>A0A3M7QEG8</accession>
<gene>
    <name evidence="8" type="ORF">BpHYR1_033180</name>
</gene>
<evidence type="ECO:0000256" key="6">
    <source>
        <dbReference type="SAM" id="Coils"/>
    </source>
</evidence>